<evidence type="ECO:0000313" key="3">
    <source>
        <dbReference type="Proteomes" id="UP000321523"/>
    </source>
</evidence>
<dbReference type="RefSeq" id="WP_052831669.1">
    <property type="nucleotide sequence ID" value="NZ_BJYZ01000024.1"/>
</dbReference>
<gene>
    <name evidence="2" type="ORF">SAE02_50300</name>
</gene>
<dbReference type="EMBL" id="BJYZ01000024">
    <property type="protein sequence ID" value="GEO40882.1"/>
    <property type="molecule type" value="Genomic_DNA"/>
</dbReference>
<reference evidence="2 3" key="1">
    <citation type="submission" date="2019-07" db="EMBL/GenBank/DDBJ databases">
        <title>Whole genome shotgun sequence of Skermanella aerolata NBRC 106429.</title>
        <authorList>
            <person name="Hosoyama A."/>
            <person name="Uohara A."/>
            <person name="Ohji S."/>
            <person name="Ichikawa N."/>
        </authorList>
    </citation>
    <scope>NUCLEOTIDE SEQUENCE [LARGE SCALE GENOMIC DNA]</scope>
    <source>
        <strain evidence="2 3">NBRC 106429</strain>
    </source>
</reference>
<protein>
    <recommendedName>
        <fullName evidence="1">TIR domain-containing protein</fullName>
    </recommendedName>
</protein>
<dbReference type="Pfam" id="PF13676">
    <property type="entry name" value="TIR_2"/>
    <property type="match status" value="1"/>
</dbReference>
<comment type="caution">
    <text evidence="2">The sequence shown here is derived from an EMBL/GenBank/DDBJ whole genome shotgun (WGS) entry which is preliminary data.</text>
</comment>
<dbReference type="GO" id="GO:0007165">
    <property type="term" value="P:signal transduction"/>
    <property type="evidence" value="ECO:0007669"/>
    <property type="project" value="InterPro"/>
</dbReference>
<dbReference type="OrthoDB" id="7308181at2"/>
<evidence type="ECO:0000259" key="1">
    <source>
        <dbReference type="PROSITE" id="PS50104"/>
    </source>
</evidence>
<keyword evidence="3" id="KW-1185">Reference proteome</keyword>
<feature type="domain" description="TIR" evidence="1">
    <location>
        <begin position="7"/>
        <end position="148"/>
    </location>
</feature>
<proteinExistence type="predicted"/>
<dbReference type="Proteomes" id="UP000321523">
    <property type="component" value="Unassembled WGS sequence"/>
</dbReference>
<dbReference type="InterPro" id="IPR000157">
    <property type="entry name" value="TIR_dom"/>
</dbReference>
<name>A0A512DWN9_9PROT</name>
<dbReference type="PROSITE" id="PS50104">
    <property type="entry name" value="TIR"/>
    <property type="match status" value="1"/>
</dbReference>
<dbReference type="AlphaFoldDB" id="A0A512DWN9"/>
<sequence length="154" mass="17599">MTLVPPHRTKLFISYSHQDQVWLDRLKRHLKPSIRNGNLDAWDDTRIRPGQQWKQEIRDALDAARVAVLLISVDFFDSDFIATNELPPLLAAAREQGVVILPLIVTVSRFTREPELCCFQAVNSPDRPLDKMDGPDQETLLNRLAEQIETLCSP</sequence>
<dbReference type="Gene3D" id="3.40.50.10140">
    <property type="entry name" value="Toll/interleukin-1 receptor homology (TIR) domain"/>
    <property type="match status" value="1"/>
</dbReference>
<evidence type="ECO:0000313" key="2">
    <source>
        <dbReference type="EMBL" id="GEO40882.1"/>
    </source>
</evidence>
<dbReference type="SUPFAM" id="SSF52200">
    <property type="entry name" value="Toll/Interleukin receptor TIR domain"/>
    <property type="match status" value="1"/>
</dbReference>
<accession>A0A512DWN9</accession>
<dbReference type="InterPro" id="IPR035897">
    <property type="entry name" value="Toll_tir_struct_dom_sf"/>
</dbReference>
<organism evidence="2 3">
    <name type="scientific">Skermanella aerolata</name>
    <dbReference type="NCBI Taxonomy" id="393310"/>
    <lineage>
        <taxon>Bacteria</taxon>
        <taxon>Pseudomonadati</taxon>
        <taxon>Pseudomonadota</taxon>
        <taxon>Alphaproteobacteria</taxon>
        <taxon>Rhodospirillales</taxon>
        <taxon>Azospirillaceae</taxon>
        <taxon>Skermanella</taxon>
    </lineage>
</organism>